<dbReference type="KEGG" id="tad:TRIADDRAFT_52575"/>
<dbReference type="Proteomes" id="UP000009022">
    <property type="component" value="Unassembled WGS sequence"/>
</dbReference>
<accession>B3RJ54</accession>
<dbReference type="CTD" id="6750218"/>
<dbReference type="InParanoid" id="B3RJ54"/>
<proteinExistence type="predicted"/>
<evidence type="ECO:0000256" key="1">
    <source>
        <dbReference type="SAM" id="MobiDB-lite"/>
    </source>
</evidence>
<dbReference type="GeneID" id="6750218"/>
<sequence>MAESSVNENDETYLKSLWKTVTGQELQQEPSKFTNDEFFNVCLEALKNKYQRSRKDIDSQNQALLSAEIDLKTELNQLRNDTYPGYDEIDGGNLSNDKSPMQHNKFIDDVLLSEYPDIEITHNDIHRGDEVENVVEQKIKDDWIAIGISGDQIPVDKVKQLCHSCINVLKKRYTINRSKLKLFYNHIQTKLEEIFISSKAATGPYLSASNDKSTAKFRNFITAVGDAVNLFPLVGHLLNTVSHKTALKFTHYYYDQIKGLPISNTWTNSNKEESYLSPIYLVADAIIILLIGVLNEQIISKIEFGYVPLEDKLFRATVQDTMLPTSHLKDYIVLISQRSYDIPFRGPLGLSTEMTCKVVDFLSKGGIVDEDGFIYANDATDSKKFGYYNGSLEIAMAKNMPSINIHQRFTYYTGLQDLHWLLKEAMDLPEDWIKKTKDISNDDQNNDSNSEFLKGASHAPGCVESTNSSISNIGNSISEAVHEKLNELHRKIDDVSTSIELNNKQNREIEKKLNRLLEHLQLPEISDAR</sequence>
<organism evidence="2 3">
    <name type="scientific">Trichoplax adhaerens</name>
    <name type="common">Trichoplax reptans</name>
    <dbReference type="NCBI Taxonomy" id="10228"/>
    <lineage>
        <taxon>Eukaryota</taxon>
        <taxon>Metazoa</taxon>
        <taxon>Placozoa</taxon>
        <taxon>Uniplacotomia</taxon>
        <taxon>Trichoplacea</taxon>
        <taxon>Trichoplacidae</taxon>
        <taxon>Trichoplax</taxon>
    </lineage>
</organism>
<feature type="region of interest" description="Disordered" evidence="1">
    <location>
        <begin position="438"/>
        <end position="460"/>
    </location>
</feature>
<protein>
    <submittedName>
        <fullName evidence="2">Uncharacterized protein</fullName>
    </submittedName>
</protein>
<keyword evidence="3" id="KW-1185">Reference proteome</keyword>
<evidence type="ECO:0000313" key="3">
    <source>
        <dbReference type="Proteomes" id="UP000009022"/>
    </source>
</evidence>
<evidence type="ECO:0000313" key="2">
    <source>
        <dbReference type="EMBL" id="EDV29802.1"/>
    </source>
</evidence>
<name>B3RJ54_TRIAD</name>
<dbReference type="AlphaFoldDB" id="B3RJ54"/>
<dbReference type="RefSeq" id="XP_002109004.1">
    <property type="nucleotide sequence ID" value="XM_002108968.1"/>
</dbReference>
<dbReference type="EMBL" id="DS985241">
    <property type="protein sequence ID" value="EDV29802.1"/>
    <property type="molecule type" value="Genomic_DNA"/>
</dbReference>
<gene>
    <name evidence="2" type="ORF">TRIADDRAFT_52575</name>
</gene>
<dbReference type="HOGENOM" id="CLU_515217_0_0_1"/>
<reference evidence="2 3" key="1">
    <citation type="journal article" date="2008" name="Nature">
        <title>The Trichoplax genome and the nature of placozoans.</title>
        <authorList>
            <person name="Srivastava M."/>
            <person name="Begovic E."/>
            <person name="Chapman J."/>
            <person name="Putnam N.H."/>
            <person name="Hellsten U."/>
            <person name="Kawashima T."/>
            <person name="Kuo A."/>
            <person name="Mitros T."/>
            <person name="Salamov A."/>
            <person name="Carpenter M.L."/>
            <person name="Signorovitch A.Y."/>
            <person name="Moreno M.A."/>
            <person name="Kamm K."/>
            <person name="Grimwood J."/>
            <person name="Schmutz J."/>
            <person name="Shapiro H."/>
            <person name="Grigoriev I.V."/>
            <person name="Buss L.W."/>
            <person name="Schierwater B."/>
            <person name="Dellaporta S.L."/>
            <person name="Rokhsar D.S."/>
        </authorList>
    </citation>
    <scope>NUCLEOTIDE SEQUENCE [LARGE SCALE GENOMIC DNA]</scope>
    <source>
        <strain evidence="2 3">Grell-BS-1999</strain>
    </source>
</reference>